<feature type="transmembrane region" description="Helical" evidence="1">
    <location>
        <begin position="304"/>
        <end position="320"/>
    </location>
</feature>
<dbReference type="GO" id="GO:0016020">
    <property type="term" value="C:membrane"/>
    <property type="evidence" value="ECO:0007669"/>
    <property type="project" value="TreeGrafter"/>
</dbReference>
<dbReference type="PANTHER" id="PTHR23028">
    <property type="entry name" value="ACETYLTRANSFERASE"/>
    <property type="match status" value="1"/>
</dbReference>
<dbReference type="InterPro" id="IPR050879">
    <property type="entry name" value="Acyltransferase_3"/>
</dbReference>
<keyword evidence="4" id="KW-1185">Reference proteome</keyword>
<gene>
    <name evidence="3" type="ORF">QH73_0004050</name>
</gene>
<accession>A0A9X5E2Z6</accession>
<keyword evidence="3" id="KW-0808">Transferase</keyword>
<dbReference type="PANTHER" id="PTHR23028:SF53">
    <property type="entry name" value="ACYL_TRANSF_3 DOMAIN-CONTAINING PROTEIN"/>
    <property type="match status" value="1"/>
</dbReference>
<name>A0A9X5E2Z6_9CYAN</name>
<keyword evidence="3" id="KW-0012">Acyltransferase</keyword>
<feature type="transmembrane region" description="Helical" evidence="1">
    <location>
        <begin position="21"/>
        <end position="44"/>
    </location>
</feature>
<organism evidence="3 4">
    <name type="scientific">Scytonema millei VB511283</name>
    <dbReference type="NCBI Taxonomy" id="1245923"/>
    <lineage>
        <taxon>Bacteria</taxon>
        <taxon>Bacillati</taxon>
        <taxon>Cyanobacteriota</taxon>
        <taxon>Cyanophyceae</taxon>
        <taxon>Nostocales</taxon>
        <taxon>Scytonemataceae</taxon>
        <taxon>Scytonema</taxon>
    </lineage>
</organism>
<protein>
    <submittedName>
        <fullName evidence="3">Acyltransferase</fullName>
    </submittedName>
</protein>
<evidence type="ECO:0000313" key="3">
    <source>
        <dbReference type="EMBL" id="NHC33843.1"/>
    </source>
</evidence>
<sequence length="383" mass="43620">MSVFKKLSQTSSPGYMIQLDSLRALAVFGVVLEHYIPGSVYGSLLAAWEPAFPLEWGSGVTLFYVLSGFLIAGILLRCRDIISSNKQSIGFTLQRFYIRRFLRIFPIYYMTLAVAAILFKKVRSDFLWHLTYTTNIMVFAQNSWDIYASHFWSLAMEEQFYLIWPLVILLLPQKQLLRAILITIALAPIFRFIGYYGLGLSSIQISVFPLGSLDAFGLGSLLAFYTHNRNQFKDIKQNLCNCGLWICLPLLVFFTIVSFGFGGTVLLNALIRPTVLAVFFVWLINGAAKGFGGILGKFLELKPLVFIGKISYGIYVYHYFMNPIFDHIFWYFNLANSIPLLFVFVLKVIATLAIAIPSWFLVEKPINNFKKHFGYEKALLKPS</sequence>
<dbReference type="RefSeq" id="WP_039715324.1">
    <property type="nucleotide sequence ID" value="NZ_JTJC03000001.1"/>
</dbReference>
<proteinExistence type="predicted"/>
<keyword evidence="1" id="KW-0472">Membrane</keyword>
<dbReference type="AlphaFoldDB" id="A0A9X5E2Z6"/>
<feature type="transmembrane region" description="Helical" evidence="1">
    <location>
        <begin position="56"/>
        <end position="76"/>
    </location>
</feature>
<evidence type="ECO:0000313" key="4">
    <source>
        <dbReference type="Proteomes" id="UP000031532"/>
    </source>
</evidence>
<dbReference type="Pfam" id="PF01757">
    <property type="entry name" value="Acyl_transf_3"/>
    <property type="match status" value="1"/>
</dbReference>
<feature type="transmembrane region" description="Helical" evidence="1">
    <location>
        <begin position="203"/>
        <end position="226"/>
    </location>
</feature>
<reference evidence="3 4" key="1">
    <citation type="journal article" date="2015" name="Genome Announc.">
        <title>Draft Genome Sequence of the Terrestrial Cyanobacterium Scytonema millei VB511283, Isolated from Eastern India.</title>
        <authorList>
            <person name="Sen D."/>
            <person name="Chandrababunaidu M.M."/>
            <person name="Singh D."/>
            <person name="Sanghi N."/>
            <person name="Ghorai A."/>
            <person name="Mishra G.P."/>
            <person name="Madduluri M."/>
            <person name="Adhikary S.P."/>
            <person name="Tripathy S."/>
        </authorList>
    </citation>
    <scope>NUCLEOTIDE SEQUENCE [LARGE SCALE GENOMIC DNA]</scope>
    <source>
        <strain evidence="3 4">VB511283</strain>
    </source>
</reference>
<dbReference type="EMBL" id="JTJC03000001">
    <property type="protein sequence ID" value="NHC33843.1"/>
    <property type="molecule type" value="Genomic_DNA"/>
</dbReference>
<dbReference type="GO" id="GO:0000271">
    <property type="term" value="P:polysaccharide biosynthetic process"/>
    <property type="evidence" value="ECO:0007669"/>
    <property type="project" value="TreeGrafter"/>
</dbReference>
<dbReference type="InterPro" id="IPR002656">
    <property type="entry name" value="Acyl_transf_3_dom"/>
</dbReference>
<dbReference type="OrthoDB" id="572802at2"/>
<feature type="domain" description="Acyltransferase 3" evidence="2">
    <location>
        <begin position="18"/>
        <end position="356"/>
    </location>
</feature>
<comment type="caution">
    <text evidence="3">The sequence shown here is derived from an EMBL/GenBank/DDBJ whole genome shotgun (WGS) entry which is preliminary data.</text>
</comment>
<feature type="transmembrane region" description="Helical" evidence="1">
    <location>
        <begin position="340"/>
        <end position="362"/>
    </location>
</feature>
<evidence type="ECO:0000259" key="2">
    <source>
        <dbReference type="Pfam" id="PF01757"/>
    </source>
</evidence>
<feature type="transmembrane region" description="Helical" evidence="1">
    <location>
        <begin position="238"/>
        <end position="259"/>
    </location>
</feature>
<feature type="transmembrane region" description="Helical" evidence="1">
    <location>
        <begin position="97"/>
        <end position="119"/>
    </location>
</feature>
<keyword evidence="1" id="KW-0812">Transmembrane</keyword>
<dbReference type="GO" id="GO:0016747">
    <property type="term" value="F:acyltransferase activity, transferring groups other than amino-acyl groups"/>
    <property type="evidence" value="ECO:0007669"/>
    <property type="project" value="InterPro"/>
</dbReference>
<feature type="transmembrane region" description="Helical" evidence="1">
    <location>
        <begin position="179"/>
        <end position="197"/>
    </location>
</feature>
<dbReference type="Proteomes" id="UP000031532">
    <property type="component" value="Unassembled WGS sequence"/>
</dbReference>
<evidence type="ECO:0000256" key="1">
    <source>
        <dbReference type="SAM" id="Phobius"/>
    </source>
</evidence>
<feature type="transmembrane region" description="Helical" evidence="1">
    <location>
        <begin position="151"/>
        <end position="172"/>
    </location>
</feature>
<keyword evidence="1" id="KW-1133">Transmembrane helix</keyword>